<proteinExistence type="predicted"/>
<evidence type="ECO:0000313" key="3">
    <source>
        <dbReference type="Proteomes" id="UP001194746"/>
    </source>
</evidence>
<keyword evidence="3" id="KW-1185">Reference proteome</keyword>
<gene>
    <name evidence="2" type="ORF">FE257_007033</name>
</gene>
<evidence type="ECO:0000259" key="1">
    <source>
        <dbReference type="Pfam" id="PF06985"/>
    </source>
</evidence>
<dbReference type="InterPro" id="IPR052895">
    <property type="entry name" value="HetReg/Transcr_Mod"/>
</dbReference>
<dbReference type="PANTHER" id="PTHR24148">
    <property type="entry name" value="ANKYRIN REPEAT DOMAIN-CONTAINING PROTEIN 39 HOMOLOG-RELATED"/>
    <property type="match status" value="1"/>
</dbReference>
<dbReference type="Proteomes" id="UP001194746">
    <property type="component" value="Unassembled WGS sequence"/>
</dbReference>
<comment type="caution">
    <text evidence="2">The sequence shown here is derived from an EMBL/GenBank/DDBJ whole genome shotgun (WGS) entry which is preliminary data.</text>
</comment>
<name>A0AAD4CQ75_ASPNN</name>
<dbReference type="AlphaFoldDB" id="A0AAD4CQ75"/>
<accession>A0AAD4CQ75</accession>
<evidence type="ECO:0000313" key="2">
    <source>
        <dbReference type="EMBL" id="KAF9889727.1"/>
    </source>
</evidence>
<dbReference type="PANTHER" id="PTHR24148:SF64">
    <property type="entry name" value="HETEROKARYON INCOMPATIBILITY DOMAIN-CONTAINING PROTEIN"/>
    <property type="match status" value="1"/>
</dbReference>
<reference evidence="2" key="1">
    <citation type="journal article" date="2019" name="Beilstein J. Org. Chem.">
        <title>Nanangenines: drimane sesquiterpenoids as the dominant metabolite cohort of a novel Australian fungus, Aspergillus nanangensis.</title>
        <authorList>
            <person name="Lacey H.J."/>
            <person name="Gilchrist C.L.M."/>
            <person name="Crombie A."/>
            <person name="Kalaitzis J.A."/>
            <person name="Vuong D."/>
            <person name="Rutledge P.J."/>
            <person name="Turner P."/>
            <person name="Pitt J.I."/>
            <person name="Lacey E."/>
            <person name="Chooi Y.H."/>
            <person name="Piggott A.M."/>
        </authorList>
    </citation>
    <scope>NUCLEOTIDE SEQUENCE</scope>
    <source>
        <strain evidence="2">MST-FP2251</strain>
    </source>
</reference>
<organism evidence="2 3">
    <name type="scientific">Aspergillus nanangensis</name>
    <dbReference type="NCBI Taxonomy" id="2582783"/>
    <lineage>
        <taxon>Eukaryota</taxon>
        <taxon>Fungi</taxon>
        <taxon>Dikarya</taxon>
        <taxon>Ascomycota</taxon>
        <taxon>Pezizomycotina</taxon>
        <taxon>Eurotiomycetes</taxon>
        <taxon>Eurotiomycetidae</taxon>
        <taxon>Eurotiales</taxon>
        <taxon>Aspergillaceae</taxon>
        <taxon>Aspergillus</taxon>
        <taxon>Aspergillus subgen. Circumdati</taxon>
    </lineage>
</organism>
<protein>
    <recommendedName>
        <fullName evidence="1">Heterokaryon incompatibility domain-containing protein</fullName>
    </recommendedName>
</protein>
<feature type="domain" description="Heterokaryon incompatibility" evidence="1">
    <location>
        <begin position="103"/>
        <end position="247"/>
    </location>
</feature>
<sequence length="647" mass="74179">MSVIPDLNNIHCRNFMDLKVFRMENDTAQTLADIQDHSRISIIPSLLHLQKYKMFSDTSAEWVEALKWLTLERRGRKRRWNDDGSDQRKLILSHIDANMTENYIAVSYTWEVPRYIESSTGSYLIESKSDRSVSRSHVRDSVLDRVIAFIRASNDHIGGFWIDQECIAQDDLEEKTLAINSMEYVYRRSQFPVGLLSVCIESEDELSTLKCVLEQDEPPQYRVPYVFKLLDKIISDPWWERVWTFQEDYCSSYHMKLLIPHSPSLETMKRRLGGFGRLKNDLCVKCSVLREKATKVAQMYLHSLYYRILCKRILERAGKYNVQLSKRDVSGNLTIDKPMSPVIISNVTRRKATIQSDRLAVIANCCDYPIRLNTQRLEQGRGSLSLAILAIYLLNGEILMNGVNDTLTARNSTITDFLADHALRAIQPPDIQQRLTFLKQCRLKDVDLTKAGIKTSGHLWKLGKILPEIPPRGRSKKGTPDLEDLQRHLEDGKFGAKYTKMAINIRKYIREVEDRGSNGPTFGGMYKDLMGKEVIKAMTRPMSLRLACIVPPGEPWQSSPYCGIFVSQAGAPWTENPSYVFTSMAAGNKTHDGVERHVSLEVEMLNPKTNGVPRLVVNRWINGLIFYTWKGNPEQDVIFPWPESFTG</sequence>
<dbReference type="EMBL" id="VCAU01000033">
    <property type="protein sequence ID" value="KAF9889727.1"/>
    <property type="molecule type" value="Genomic_DNA"/>
</dbReference>
<reference evidence="2" key="2">
    <citation type="submission" date="2020-02" db="EMBL/GenBank/DDBJ databases">
        <authorList>
            <person name="Gilchrist C.L.M."/>
            <person name="Chooi Y.-H."/>
        </authorList>
    </citation>
    <scope>NUCLEOTIDE SEQUENCE</scope>
    <source>
        <strain evidence="2">MST-FP2251</strain>
    </source>
</reference>
<dbReference type="InterPro" id="IPR010730">
    <property type="entry name" value="HET"/>
</dbReference>
<dbReference type="Pfam" id="PF06985">
    <property type="entry name" value="HET"/>
    <property type="match status" value="1"/>
</dbReference>